<dbReference type="Pfam" id="PF02412">
    <property type="entry name" value="TSP_3"/>
    <property type="match status" value="1"/>
</dbReference>
<dbReference type="PROSITE" id="PS51234">
    <property type="entry name" value="TSP3"/>
    <property type="match status" value="1"/>
</dbReference>
<dbReference type="AlphaFoldDB" id="A0A7K4SEI6"/>
<dbReference type="FunFam" id="2.10.25.10:FF:000170">
    <property type="entry name" value="thrombospondin-3 isoform X1"/>
    <property type="match status" value="1"/>
</dbReference>
<dbReference type="GO" id="GO:0007155">
    <property type="term" value="P:cell adhesion"/>
    <property type="evidence" value="ECO:0007669"/>
    <property type="project" value="InterPro"/>
</dbReference>
<dbReference type="Gene3D" id="4.10.1080.10">
    <property type="entry name" value="TSP type-3 repeat"/>
    <property type="match status" value="1"/>
</dbReference>
<dbReference type="Gene3D" id="1.20.5.10">
    <property type="match status" value="1"/>
</dbReference>
<organism evidence="10 11">
    <name type="scientific">Columbina picui</name>
    <name type="common">Picui ground-dove</name>
    <dbReference type="NCBI Taxonomy" id="115618"/>
    <lineage>
        <taxon>Eukaryota</taxon>
        <taxon>Metazoa</taxon>
        <taxon>Chordata</taxon>
        <taxon>Craniata</taxon>
        <taxon>Vertebrata</taxon>
        <taxon>Euteleostomi</taxon>
        <taxon>Archelosauria</taxon>
        <taxon>Archosauria</taxon>
        <taxon>Dinosauria</taxon>
        <taxon>Saurischia</taxon>
        <taxon>Theropoda</taxon>
        <taxon>Coelurosauria</taxon>
        <taxon>Aves</taxon>
        <taxon>Neognathae</taxon>
        <taxon>Neoaves</taxon>
        <taxon>Columbimorphae</taxon>
        <taxon>Columbiformes</taxon>
        <taxon>Columbidae</taxon>
        <taxon>Columbina</taxon>
    </lineage>
</organism>
<dbReference type="InterPro" id="IPR028974">
    <property type="entry name" value="TSP_type-3_rpt"/>
</dbReference>
<feature type="non-terminal residue" evidence="10">
    <location>
        <position position="1"/>
    </location>
</feature>
<keyword evidence="1 6" id="KW-0245">EGF-like domain</keyword>
<dbReference type="InterPro" id="IPR046970">
    <property type="entry name" value="TSP/COMP_CC_sf"/>
</dbReference>
<comment type="caution">
    <text evidence="6">Lacks conserved residue(s) required for the propagation of feature annotation.</text>
</comment>
<keyword evidence="3" id="KW-0677">Repeat</keyword>
<dbReference type="SUPFAM" id="SSF49899">
    <property type="entry name" value="Concanavalin A-like lectins/glucanases"/>
    <property type="match status" value="1"/>
</dbReference>
<dbReference type="SUPFAM" id="SSF103647">
    <property type="entry name" value="TSP type-3 repeat"/>
    <property type="match status" value="1"/>
</dbReference>
<sequence length="499" mass="54150">VIDLLMVSEARQMASITHKIRMELLSVNDVYLLSTFRLPPKQGGTLFGLYSKKDNTKWLEVSVVGKINKVLVRYLREDNKLHSVNLQHAQVADGQSHSIIVRLSGLRGDMLSVELYVDCKQMDSSVGLPELSEIPLAEVESIEVRTGQKAYQRMQGFVESMKLILGGSMSRVGALSECPFQGDESIHSAGAVPILALTLSFVLLAGEQTKALVTQLTLFNRVLSELREDIRDQVKEMSLIRNTIMECQVCGFHEHRSRCNPNPCFSGVDCMETYEYPGYRCGPCPPGLEGNGTHCADINEVGTLLGWAAPLPCLAFGAASCPCPSLFLPQGSYKCGPCKSGFVGNQTSGCIPQKSCSTSTSNPCDINGVCVFERNGEISCACNVGWAGNGNVCGKDTDLDGYPDEPLPCIDNNKHCKQDNCRLTPNSGQEDADNDGIGDQCDDDADGDGIKNVEDNCRLFPNKDQQNSDTDSFGDACDNCPNVPNNDQRDTDSNGEGDA</sequence>
<dbReference type="PANTHER" id="PTHR10199:SF89">
    <property type="entry name" value="THROMBOSPONDIN-3"/>
    <property type="match status" value="1"/>
</dbReference>
<evidence type="ECO:0000256" key="1">
    <source>
        <dbReference type="ARBA" id="ARBA00022536"/>
    </source>
</evidence>
<evidence type="ECO:0000256" key="5">
    <source>
        <dbReference type="ARBA" id="ARBA00023157"/>
    </source>
</evidence>
<feature type="repeat" description="TSP type-3" evidence="7">
    <location>
        <begin position="430"/>
        <end position="465"/>
    </location>
</feature>
<dbReference type="FunFam" id="2.10.25.10:FF:000027">
    <property type="entry name" value="Thrombospondin 3"/>
    <property type="match status" value="1"/>
</dbReference>
<feature type="compositionally biased region" description="Acidic residues" evidence="8">
    <location>
        <begin position="430"/>
        <end position="447"/>
    </location>
</feature>
<evidence type="ECO:0000313" key="11">
    <source>
        <dbReference type="Proteomes" id="UP000530263"/>
    </source>
</evidence>
<dbReference type="Gene3D" id="2.10.25.10">
    <property type="entry name" value="Laminin"/>
    <property type="match status" value="1"/>
</dbReference>
<dbReference type="InterPro" id="IPR003367">
    <property type="entry name" value="Thrombospondin_3-like_rpt"/>
</dbReference>
<dbReference type="GO" id="GO:0005576">
    <property type="term" value="C:extracellular region"/>
    <property type="evidence" value="ECO:0007669"/>
    <property type="project" value="InterPro"/>
</dbReference>
<dbReference type="CDD" id="cd16079">
    <property type="entry name" value="TSP-3cc"/>
    <property type="match status" value="1"/>
</dbReference>
<evidence type="ECO:0000256" key="2">
    <source>
        <dbReference type="ARBA" id="ARBA00022729"/>
    </source>
</evidence>
<dbReference type="FunFam" id="4.10.1080.10:FF:000004">
    <property type="entry name" value="Cartilage oligomeric matrix protein"/>
    <property type="match status" value="1"/>
</dbReference>
<gene>
    <name evidence="10" type="primary">Thbs3</name>
    <name evidence="10" type="ORF">COLPIC_R03787</name>
</gene>
<evidence type="ECO:0000256" key="7">
    <source>
        <dbReference type="PROSITE-ProRule" id="PRU00634"/>
    </source>
</evidence>
<feature type="compositionally biased region" description="Basic and acidic residues" evidence="8">
    <location>
        <begin position="448"/>
        <end position="457"/>
    </location>
</feature>
<dbReference type="InterPro" id="IPR000742">
    <property type="entry name" value="EGF"/>
</dbReference>
<keyword evidence="11" id="KW-1185">Reference proteome</keyword>
<dbReference type="PROSITE" id="PS01186">
    <property type="entry name" value="EGF_2"/>
    <property type="match status" value="1"/>
</dbReference>
<feature type="non-terminal residue" evidence="10">
    <location>
        <position position="499"/>
    </location>
</feature>
<dbReference type="FunFam" id="1.20.5.10:FF:000001">
    <property type="entry name" value="thrombospondin-3 isoform X2"/>
    <property type="match status" value="1"/>
</dbReference>
<protein>
    <submittedName>
        <fullName evidence="10">TSP3 protein</fullName>
    </submittedName>
</protein>
<dbReference type="InterPro" id="IPR024665">
    <property type="entry name" value="TSP/COMP_CC"/>
</dbReference>
<dbReference type="SMART" id="SM00181">
    <property type="entry name" value="EGF"/>
    <property type="match status" value="3"/>
</dbReference>
<name>A0A7K4SEI6_COLPI</name>
<evidence type="ECO:0000256" key="8">
    <source>
        <dbReference type="SAM" id="MobiDB-lite"/>
    </source>
</evidence>
<dbReference type="FunFam" id="2.60.120.200:FF:000038">
    <property type="entry name" value="thrombospondin-3 isoform X1"/>
    <property type="match status" value="1"/>
</dbReference>
<dbReference type="InterPro" id="IPR048287">
    <property type="entry name" value="TSPN-like_N"/>
</dbReference>
<evidence type="ECO:0000313" key="10">
    <source>
        <dbReference type="EMBL" id="NWQ84183.1"/>
    </source>
</evidence>
<keyword evidence="2" id="KW-0732">Signal</keyword>
<dbReference type="InterPro" id="IPR028507">
    <property type="entry name" value="TSP3_CC"/>
</dbReference>
<dbReference type="OrthoDB" id="14563at2759"/>
<dbReference type="Pfam" id="PF11598">
    <property type="entry name" value="COMP"/>
    <property type="match status" value="1"/>
</dbReference>
<reference evidence="10 11" key="1">
    <citation type="submission" date="2019-09" db="EMBL/GenBank/DDBJ databases">
        <title>Bird 10,000 Genomes (B10K) Project - Family phase.</title>
        <authorList>
            <person name="Zhang G."/>
        </authorList>
    </citation>
    <scope>NUCLEOTIDE SEQUENCE [LARGE SCALE GENOMIC DNA]</scope>
    <source>
        <strain evidence="10">B10K-DU-021-26</strain>
        <tissue evidence="10">Mixed tissue sample</tissue>
    </source>
</reference>
<dbReference type="Gene3D" id="2.60.120.200">
    <property type="match status" value="1"/>
</dbReference>
<evidence type="ECO:0000256" key="3">
    <source>
        <dbReference type="ARBA" id="ARBA00022737"/>
    </source>
</evidence>
<dbReference type="InterPro" id="IPR017897">
    <property type="entry name" value="Thrombospondin_3_rpt"/>
</dbReference>
<dbReference type="Proteomes" id="UP000530263">
    <property type="component" value="Unassembled WGS sequence"/>
</dbReference>
<feature type="domain" description="EGF-like" evidence="9">
    <location>
        <begin position="352"/>
        <end position="394"/>
    </location>
</feature>
<dbReference type="GO" id="GO:0008201">
    <property type="term" value="F:heparin binding"/>
    <property type="evidence" value="ECO:0007669"/>
    <property type="project" value="InterPro"/>
</dbReference>
<keyword evidence="5" id="KW-1015">Disulfide bond</keyword>
<accession>A0A7K4SEI6</accession>
<dbReference type="PANTHER" id="PTHR10199">
    <property type="entry name" value="THROMBOSPONDIN"/>
    <property type="match status" value="1"/>
</dbReference>
<feature type="region of interest" description="Disordered" evidence="8">
    <location>
        <begin position="427"/>
        <end position="499"/>
    </location>
</feature>
<dbReference type="GO" id="GO:0005509">
    <property type="term" value="F:calcium ion binding"/>
    <property type="evidence" value="ECO:0007669"/>
    <property type="project" value="UniProtKB-UniRule"/>
</dbReference>
<proteinExistence type="predicted"/>
<evidence type="ECO:0000256" key="4">
    <source>
        <dbReference type="ARBA" id="ARBA00022837"/>
    </source>
</evidence>
<comment type="caution">
    <text evidence="10">The sequence shown here is derived from an EMBL/GenBank/DDBJ whole genome shotgun (WGS) entry which is preliminary data.</text>
</comment>
<keyword evidence="4 7" id="KW-0106">Calcium</keyword>
<dbReference type="PROSITE" id="PS50026">
    <property type="entry name" value="EGF_3"/>
    <property type="match status" value="1"/>
</dbReference>
<dbReference type="EMBL" id="VYZG01004655">
    <property type="protein sequence ID" value="NWQ84183.1"/>
    <property type="molecule type" value="Genomic_DNA"/>
</dbReference>
<dbReference type="Pfam" id="PF00008">
    <property type="entry name" value="EGF"/>
    <property type="match status" value="1"/>
</dbReference>
<dbReference type="InterPro" id="IPR013320">
    <property type="entry name" value="ConA-like_dom_sf"/>
</dbReference>
<evidence type="ECO:0000259" key="9">
    <source>
        <dbReference type="PROSITE" id="PS50026"/>
    </source>
</evidence>
<dbReference type="SMART" id="SM00210">
    <property type="entry name" value="TSPN"/>
    <property type="match status" value="1"/>
</dbReference>
<evidence type="ECO:0000256" key="6">
    <source>
        <dbReference type="PROSITE-ProRule" id="PRU00076"/>
    </source>
</evidence>
<dbReference type="SUPFAM" id="SSF58006">
    <property type="entry name" value="Assembly domain of cartilage oligomeric matrix protein"/>
    <property type="match status" value="1"/>
</dbReference>